<reference evidence="6 7" key="1">
    <citation type="journal article" date="2017" name="BMC Biol.">
        <title>Genomic innovations, transcriptional plasticity and gene loss underlying the evolution and divergence of two highly polyphagous and invasive Helicoverpa pest species.</title>
        <authorList>
            <person name="Pearce S.L."/>
            <person name="Clarke D.F."/>
            <person name="East P.D."/>
            <person name="Elfekih S."/>
            <person name="Gordon K.H."/>
            <person name="Jermiin L.S."/>
            <person name="McGaughran A."/>
            <person name="Oakeshott J.G."/>
            <person name="Papanikolaou A."/>
            <person name="Perera O.P."/>
            <person name="Rane R.V."/>
            <person name="Richards S."/>
            <person name="Tay W.T."/>
            <person name="Walsh T.K."/>
            <person name="Anderson A."/>
            <person name="Anderson C.J."/>
            <person name="Asgari S."/>
            <person name="Board P.G."/>
            <person name="Bretschneider A."/>
            <person name="Campbell P.M."/>
            <person name="Chertemps T."/>
            <person name="Christeller J.T."/>
            <person name="Coppin C.W."/>
            <person name="Downes S.J."/>
            <person name="Duan G."/>
            <person name="Farnsworth C.A."/>
            <person name="Good R.T."/>
            <person name="Han L.B."/>
            <person name="Han Y.C."/>
            <person name="Hatje K."/>
            <person name="Horne I."/>
            <person name="Huang Y.P."/>
            <person name="Hughes D.S."/>
            <person name="Jacquin-Joly E."/>
            <person name="James W."/>
            <person name="Jhangiani S."/>
            <person name="Kollmar M."/>
            <person name="Kuwar S.S."/>
            <person name="Li S."/>
            <person name="Liu N.Y."/>
            <person name="Maibeche M.T."/>
            <person name="Miller J.R."/>
            <person name="Montagne N."/>
            <person name="Perry T."/>
            <person name="Qu J."/>
            <person name="Song S.V."/>
            <person name="Sutton G.G."/>
            <person name="Vogel H."/>
            <person name="Walenz B.P."/>
            <person name="Xu W."/>
            <person name="Zhang H.J."/>
            <person name="Zou Z."/>
            <person name="Batterham P."/>
            <person name="Edwards O.R."/>
            <person name="Feyereisen R."/>
            <person name="Gibbs R.A."/>
            <person name="Heckel D.G."/>
            <person name="McGrath A."/>
            <person name="Robin C."/>
            <person name="Scherer S.E."/>
            <person name="Worley K.C."/>
            <person name="Wu Y.D."/>
        </authorList>
    </citation>
    <scope>NUCLEOTIDE SEQUENCE [LARGE SCALE GENOMIC DNA]</scope>
    <source>
        <strain evidence="6">Harm_GR_Male_#8</strain>
        <tissue evidence="6">Whole organism</tissue>
    </source>
</reference>
<dbReference type="SMART" id="SM00198">
    <property type="entry name" value="SCP"/>
    <property type="match status" value="1"/>
</dbReference>
<dbReference type="InterPro" id="IPR035940">
    <property type="entry name" value="CAP_sf"/>
</dbReference>
<feature type="compositionally biased region" description="Basic and acidic residues" evidence="4">
    <location>
        <begin position="630"/>
        <end position="652"/>
    </location>
</feature>
<feature type="compositionally biased region" description="Basic and acidic residues" evidence="4">
    <location>
        <begin position="528"/>
        <end position="565"/>
    </location>
</feature>
<dbReference type="SUPFAM" id="SSF55797">
    <property type="entry name" value="PR-1-like"/>
    <property type="match status" value="1"/>
</dbReference>
<keyword evidence="7" id="KW-1185">Reference proteome</keyword>
<keyword evidence="3" id="KW-0945">Host-virus interaction</keyword>
<evidence type="ECO:0000313" key="7">
    <source>
        <dbReference type="Proteomes" id="UP000249218"/>
    </source>
</evidence>
<organism evidence="6 7">
    <name type="scientific">Helicoverpa armigera</name>
    <name type="common">Cotton bollworm</name>
    <name type="synonym">Heliothis armigera</name>
    <dbReference type="NCBI Taxonomy" id="29058"/>
    <lineage>
        <taxon>Eukaryota</taxon>
        <taxon>Metazoa</taxon>
        <taxon>Ecdysozoa</taxon>
        <taxon>Arthropoda</taxon>
        <taxon>Hexapoda</taxon>
        <taxon>Insecta</taxon>
        <taxon>Pterygota</taxon>
        <taxon>Neoptera</taxon>
        <taxon>Endopterygota</taxon>
        <taxon>Lepidoptera</taxon>
        <taxon>Glossata</taxon>
        <taxon>Ditrysia</taxon>
        <taxon>Noctuoidea</taxon>
        <taxon>Noctuidae</taxon>
        <taxon>Heliothinae</taxon>
        <taxon>Helicoverpa</taxon>
    </lineage>
</organism>
<feature type="region of interest" description="Disordered" evidence="4">
    <location>
        <begin position="1011"/>
        <end position="1052"/>
    </location>
</feature>
<accession>A0A2W1BGT6</accession>
<dbReference type="Gene3D" id="3.40.33.10">
    <property type="entry name" value="CAP"/>
    <property type="match status" value="1"/>
</dbReference>
<dbReference type="CDD" id="cd05380">
    <property type="entry name" value="CAP_euk"/>
    <property type="match status" value="1"/>
</dbReference>
<evidence type="ECO:0000313" key="6">
    <source>
        <dbReference type="EMBL" id="PZC72884.1"/>
    </source>
</evidence>
<evidence type="ECO:0000256" key="2">
    <source>
        <dbReference type="ARBA" id="ARBA00022525"/>
    </source>
</evidence>
<dbReference type="PANTHER" id="PTHR13037:SF24">
    <property type="entry name" value="POLYCOMB PROTEIN PCL-RELATED"/>
    <property type="match status" value="1"/>
</dbReference>
<dbReference type="InterPro" id="IPR014044">
    <property type="entry name" value="CAP_dom"/>
</dbReference>
<evidence type="ECO:0000256" key="3">
    <source>
        <dbReference type="ARBA" id="ARBA00022581"/>
    </source>
</evidence>
<feature type="compositionally biased region" description="Basic and acidic residues" evidence="4">
    <location>
        <begin position="1019"/>
        <end position="1041"/>
    </location>
</feature>
<feature type="compositionally biased region" description="Basic and acidic residues" evidence="4">
    <location>
        <begin position="497"/>
        <end position="508"/>
    </location>
</feature>
<sequence>MGPLCENAVNITMTAYYANQLLEVMNAIRSKVANGKETGKDDKLLPRGYGIYRLRWDSELATFAQVFANNCVLKHDLCRATRRFPSPAQTLGVRFFKFPEWYMLPPPKNKKGAAGLTDAKIMDAMNQAVKAWYMEKSRLTADMVKAAPEIHMPTSNPSSIQLYSTLVFGATTHIGCGLSAFSNYFADTRNTYNQVELVCNYSSAPQKGASIYNTEPPIAGTGHSPCGCPPGTYEDADCLCNEHIEPSPQRAREPSCQDGESKTNCEPTLVLLPIFTMEDAPPEKLIEQAESIKEPLKNYILQRIDSSTSYPRSRALELTDLFNDFDGKNAAHHSPMLPSQPKSVMMPQSSRSHNVIYRAPIPAPIFPKSIADELPLPPPRIPPRPRHSPQMARSPLVPTRPAPPPPPPLRSPPDPPIPPPPPPRMPPPPAPVVPTLEEQIDEIVNNHNQQEVLQSVKRRPAPRPPPKRPSPKKASIFTRVAQFKLPGRKSMTSPFEPVKKDVPPRKDFSNLQKVVNDYLNRRSGQRRTSAEENHDVEAKKPPHSNNKLDEFKQRDKSTHRDESKQKVMFKKHYGDKHQDDINEPYEEIQQPEFKQQLEDKKAKQNDEIKQRDEPKQDEEIKQQQQQNKPVQDEKPKEVEKPHTDEPVTETRLKKAEEKVINFNQYLKEKDNNTKISNNKDIDVKDDIDNKLMSLLDTLEKEVKHVALAGSEKEIFDAKIRKIYGTVVGDAVDLTTPKPIIANKVETETNVGELKKANYEPNIMNDIKIPEDNSQAQIRQIRHQEAETKNDQMKNYEYLVQRKDKLTDNYNQNKYIGNTDVNVFSDVDKKRVELYDRKYNERYEQRYRDIDHKYLDDIDRKYSENLDRKYSESNLDHGKYDIQRKYVDNFNQKYHYNVDPKYDENAPGVRKQIKYDTKDVVEFREFKHNALNSAEENNIKYRNFDKFNEKDIKPHGIIDRNLYRNKDERKYRVIGDEKRGKSVHTHMDLEDPLSFERRKYYQEKLDNIERKLRGTRNNRQRNDQLRSDRPMRRMRPSRDGIQRTRSKSQADNFYMPERARFLHGF</sequence>
<dbReference type="OrthoDB" id="7174251at2759"/>
<protein>
    <recommendedName>
        <fullName evidence="5">SCP domain-containing protein</fullName>
    </recommendedName>
</protein>
<dbReference type="Proteomes" id="UP000249218">
    <property type="component" value="Unassembled WGS sequence"/>
</dbReference>
<evidence type="ECO:0000256" key="4">
    <source>
        <dbReference type="SAM" id="MobiDB-lite"/>
    </source>
</evidence>
<evidence type="ECO:0000259" key="5">
    <source>
        <dbReference type="SMART" id="SM00198"/>
    </source>
</evidence>
<gene>
    <name evidence="6" type="primary">HaOG210374</name>
    <name evidence="6" type="ORF">B5X24_HaOG210374</name>
</gene>
<dbReference type="Pfam" id="PF00188">
    <property type="entry name" value="CAP"/>
    <property type="match status" value="1"/>
</dbReference>
<evidence type="ECO:0000256" key="1">
    <source>
        <dbReference type="ARBA" id="ARBA00004613"/>
    </source>
</evidence>
<dbReference type="AlphaFoldDB" id="A0A2W1BGT6"/>
<feature type="compositionally biased region" description="Basic residues" evidence="4">
    <location>
        <begin position="456"/>
        <end position="471"/>
    </location>
</feature>
<feature type="compositionally biased region" description="Basic and acidic residues" evidence="4">
    <location>
        <begin position="595"/>
        <end position="621"/>
    </location>
</feature>
<dbReference type="GO" id="GO:0005576">
    <property type="term" value="C:extracellular region"/>
    <property type="evidence" value="ECO:0007669"/>
    <property type="project" value="UniProtKB-SubCell"/>
</dbReference>
<feature type="compositionally biased region" description="Pro residues" evidence="4">
    <location>
        <begin position="398"/>
        <end position="432"/>
    </location>
</feature>
<dbReference type="PANTHER" id="PTHR13037">
    <property type="entry name" value="FORMIN"/>
    <property type="match status" value="1"/>
</dbReference>
<name>A0A2W1BGT6_HELAM</name>
<feature type="region of interest" description="Disordered" evidence="4">
    <location>
        <begin position="370"/>
        <end position="652"/>
    </location>
</feature>
<comment type="subcellular location">
    <subcellularLocation>
        <location evidence="1">Secreted</location>
    </subcellularLocation>
</comment>
<feature type="domain" description="SCP" evidence="5">
    <location>
        <begin position="16"/>
        <end position="212"/>
    </location>
</feature>
<proteinExistence type="predicted"/>
<dbReference type="EMBL" id="KZ150146">
    <property type="protein sequence ID" value="PZC72884.1"/>
    <property type="molecule type" value="Genomic_DNA"/>
</dbReference>
<keyword evidence="2" id="KW-0964">Secreted</keyword>